<gene>
    <name evidence="2" type="ORF">LKD71_09305</name>
</gene>
<feature type="compositionally biased region" description="Basic and acidic residues" evidence="1">
    <location>
        <begin position="960"/>
        <end position="979"/>
    </location>
</feature>
<evidence type="ECO:0000313" key="3">
    <source>
        <dbReference type="Proteomes" id="UP001197875"/>
    </source>
</evidence>
<dbReference type="Proteomes" id="UP001197875">
    <property type="component" value="Unassembled WGS sequence"/>
</dbReference>
<dbReference type="InterPro" id="IPR011990">
    <property type="entry name" value="TPR-like_helical_dom_sf"/>
</dbReference>
<comment type="caution">
    <text evidence="2">The sequence shown here is derived from an EMBL/GenBank/DDBJ whole genome shotgun (WGS) entry which is preliminary data.</text>
</comment>
<dbReference type="SUPFAM" id="SSF48452">
    <property type="entry name" value="TPR-like"/>
    <property type="match status" value="2"/>
</dbReference>
<organism evidence="2 3">
    <name type="scientific">Fusicatenibacter faecihominis</name>
    <dbReference type="NCBI Taxonomy" id="2881276"/>
    <lineage>
        <taxon>Bacteria</taxon>
        <taxon>Bacillati</taxon>
        <taxon>Bacillota</taxon>
        <taxon>Clostridia</taxon>
        <taxon>Lachnospirales</taxon>
        <taxon>Lachnospiraceae</taxon>
        <taxon>Fusicatenibacter</taxon>
    </lineage>
</organism>
<reference evidence="2 3" key="1">
    <citation type="submission" date="2021-10" db="EMBL/GenBank/DDBJ databases">
        <title>Anaerobic single-cell dispensing facilitates the cultivation of human gut bacteria.</title>
        <authorList>
            <person name="Afrizal A."/>
        </authorList>
    </citation>
    <scope>NUCLEOTIDE SEQUENCE [LARGE SCALE GENOMIC DNA]</scope>
    <source>
        <strain evidence="2 3">CLA-AA-H277</strain>
    </source>
</reference>
<dbReference type="RefSeq" id="WP_227615193.1">
    <property type="nucleotide sequence ID" value="NZ_JAJEPR010000013.1"/>
</dbReference>
<keyword evidence="3" id="KW-1185">Reference proteome</keyword>
<dbReference type="EMBL" id="JAJEPR010000013">
    <property type="protein sequence ID" value="MCC2189997.1"/>
    <property type="molecule type" value="Genomic_DNA"/>
</dbReference>
<proteinExistence type="predicted"/>
<feature type="region of interest" description="Disordered" evidence="1">
    <location>
        <begin position="957"/>
        <end position="979"/>
    </location>
</feature>
<evidence type="ECO:0000256" key="1">
    <source>
        <dbReference type="SAM" id="MobiDB-lite"/>
    </source>
</evidence>
<dbReference type="SUPFAM" id="SSF52540">
    <property type="entry name" value="P-loop containing nucleoside triphosphate hydrolases"/>
    <property type="match status" value="1"/>
</dbReference>
<protein>
    <submittedName>
        <fullName evidence="2">Tetratricopeptide repeat protein</fullName>
    </submittedName>
</protein>
<sequence length="979" mass="112980">MATEGRTTVQLSLKNLYRLLTVKDYPVYSTGILRRKNKKGLTLVRFWDEYLSYEWRNTVHGRLIWRISGSRNRYHSEICNRRADFPLYEVYIQEVLDGLTAESFGKQLRLFEKFLTEREYDHSVFIIKLKEFLLEAEKEDPWLSKDCAKLLLSWVSDVEKNRKKLPERFQAGWLLTMLSLHAMAGDQMDTEKMRELRKRKDLAPELLWRKLEQEQEKRQPVFLTSRNSELCVAPLEGEHFFGREEELYDLKEMLENGGKFLLTGLGGIGKTELLRQLLIWCERERKARKIAVVQYTGSLSDSLNRSFFELNAADQEVRFHECLYRLSGKKTVLFLDNVDRTEEEDPGLLELKELSCTVFVSSRIKKLEGFRNFSVGTPRKSALGLIFRDNYERTLNMEERENLNQLLEKKLFQHPLTLRLLGKAAGARLWTLEELERELETAWAETAGDAGLRDMYRRLYQLSGATAAGEKLVRIFAILPYRKITRTFTKMFFQGFLKKGELLAEELGKLTGLGWLEDTGDGYRMHPVIAESIRMKAPLEEEFLPFWERAEKCFFDGQPGAAEDPAMEELAWMIWNAVSSISGEVSDRLVGLGLKALFYMRSRYRAGEKLQSLIERCPELSDEHLFMVRSLQLEFMTEFGDYGKQFAFYMEKGLLSEEQLLNALTNYGQRLLASGKLTETETLVSEVFQWTESLTFRVYGEFLLGQCCYYRAKFPAAIAVFEKAIWLILCRKSASRAEEENIRIQRAVDEGLGEFLGDILYMKGMTHLGIGERKEADQSLAVLEEVVKALGNPPTLLLCLEQLRGQAASCRGEAEEALTFMERHKRMVEEFAGKNHINYLAACGELGTAYNRVGNRKKALENQLLMREGLLKTAYDQGNTLSLADNNIGVTCIDDGRPEEAVIYLTEAYQLAEEKNLGEIACAEPAWNLARAYRLLGDEEKEKEFLTKALQGFRNNYAPEHPKRLAAEKREQELNEKRD</sequence>
<dbReference type="AlphaFoldDB" id="A0AAE3DSM9"/>
<dbReference type="PRINTS" id="PR00364">
    <property type="entry name" value="DISEASERSIST"/>
</dbReference>
<dbReference type="InterPro" id="IPR027417">
    <property type="entry name" value="P-loop_NTPase"/>
</dbReference>
<dbReference type="Pfam" id="PF13424">
    <property type="entry name" value="TPR_12"/>
    <property type="match status" value="1"/>
</dbReference>
<accession>A0AAE3DSM9</accession>
<dbReference type="Gene3D" id="3.40.50.300">
    <property type="entry name" value="P-loop containing nucleotide triphosphate hydrolases"/>
    <property type="match status" value="1"/>
</dbReference>
<evidence type="ECO:0000313" key="2">
    <source>
        <dbReference type="EMBL" id="MCC2189997.1"/>
    </source>
</evidence>
<dbReference type="Gene3D" id="1.25.40.10">
    <property type="entry name" value="Tetratricopeptide repeat domain"/>
    <property type="match status" value="2"/>
</dbReference>
<name>A0AAE3DSM9_9FIRM</name>